<reference evidence="1 2" key="1">
    <citation type="submission" date="2014-12" db="EMBL/GenBank/DDBJ databases">
        <title>Mercury Reductase activity and rhizosphere competence traits in the genome of root associated Photobacterium halotolerans MELD1.</title>
        <authorList>
            <person name="Mathew D.C."/>
            <person name="Huang C.-C."/>
        </authorList>
    </citation>
    <scope>NUCLEOTIDE SEQUENCE [LARGE SCALE GENOMIC DNA]</scope>
    <source>
        <strain evidence="1 2">MELD1</strain>
    </source>
</reference>
<keyword evidence="2" id="KW-1185">Reference proteome</keyword>
<protein>
    <submittedName>
        <fullName evidence="1">Uncharacterized protein</fullName>
    </submittedName>
</protein>
<comment type="caution">
    <text evidence="1">The sequence shown here is derived from an EMBL/GenBank/DDBJ whole genome shotgun (WGS) entry which is preliminary data.</text>
</comment>
<evidence type="ECO:0000313" key="2">
    <source>
        <dbReference type="Proteomes" id="UP000033633"/>
    </source>
</evidence>
<proteinExistence type="predicted"/>
<dbReference type="AlphaFoldDB" id="A0A0F5VFN4"/>
<dbReference type="Proteomes" id="UP000033633">
    <property type="component" value="Unassembled WGS sequence"/>
</dbReference>
<gene>
    <name evidence="1" type="ORF">KY46_05690</name>
</gene>
<accession>A0A0F5VFN4</accession>
<dbReference type="EMBL" id="JWYV01000003">
    <property type="protein sequence ID" value="KKD00602.1"/>
    <property type="molecule type" value="Genomic_DNA"/>
</dbReference>
<name>A0A0F5VFN4_9GAMM</name>
<evidence type="ECO:0000313" key="1">
    <source>
        <dbReference type="EMBL" id="KKD00602.1"/>
    </source>
</evidence>
<organism evidence="1 2">
    <name type="scientific">Photobacterium halotolerans</name>
    <dbReference type="NCBI Taxonomy" id="265726"/>
    <lineage>
        <taxon>Bacteria</taxon>
        <taxon>Pseudomonadati</taxon>
        <taxon>Pseudomonadota</taxon>
        <taxon>Gammaproteobacteria</taxon>
        <taxon>Vibrionales</taxon>
        <taxon>Vibrionaceae</taxon>
        <taxon>Photobacterium</taxon>
    </lineage>
</organism>
<dbReference type="PATRIC" id="fig|265726.11.peg.3037"/>
<sequence>MVLVSLRLEHFQAIEQWLVDVGVYRPLWQNRQQLNIRSHLNGVSLLANGWIDFSRVVFSSP</sequence>